<gene>
    <name evidence="4" type="ORF">IAA73_11415</name>
</gene>
<dbReference type="Gene3D" id="3.20.20.80">
    <property type="entry name" value="Glycosidases"/>
    <property type="match status" value="1"/>
</dbReference>
<keyword evidence="3" id="KW-0326">Glycosidase</keyword>
<dbReference type="PANTHER" id="PTHR34135:SF2">
    <property type="entry name" value="LYSOZYME"/>
    <property type="match status" value="1"/>
</dbReference>
<dbReference type="Pfam" id="PF01183">
    <property type="entry name" value="Glyco_hydro_25"/>
    <property type="match status" value="1"/>
</dbReference>
<evidence type="ECO:0000256" key="1">
    <source>
        <dbReference type="ARBA" id="ARBA00010646"/>
    </source>
</evidence>
<dbReference type="GO" id="GO:0003796">
    <property type="term" value="F:lysozyme activity"/>
    <property type="evidence" value="ECO:0007669"/>
    <property type="project" value="InterPro"/>
</dbReference>
<organism evidence="4 5">
    <name type="scientific">Candidatus Gallipaludibacter merdavium</name>
    <dbReference type="NCBI Taxonomy" id="2840839"/>
    <lineage>
        <taxon>Bacteria</taxon>
        <taxon>Pseudomonadati</taxon>
        <taxon>Bacteroidota</taxon>
        <taxon>Bacteroidia</taxon>
        <taxon>Bacteroidales</taxon>
        <taxon>Candidatus Gallipaludibacter</taxon>
    </lineage>
</organism>
<reference evidence="4" key="1">
    <citation type="submission" date="2020-10" db="EMBL/GenBank/DDBJ databases">
        <authorList>
            <person name="Gilroy R."/>
        </authorList>
    </citation>
    <scope>NUCLEOTIDE SEQUENCE</scope>
    <source>
        <strain evidence="4">G3-3990</strain>
    </source>
</reference>
<sequence length="224" mass="26310">MPLRFLLFLLFMGHFSLGLSQTKQFHGIDVSHHNGIIDWKTVSENKNIQFVYIKATEGKTHTDKRYKENISEARKYGLKVGSYHYFRMTSGAHEQFKHLSKVIVKSEQDLIPMIDVETADKHPISEVRDSLRVLLRLVENHYGVKPMIYGTNRSYNEICGIWFNRYKLYLGRYGENPPIIRGSEHYYIWQYSENGTIKGIPKPVDLCRFHPDHNIEGITYKKQE</sequence>
<dbReference type="SUPFAM" id="SSF51445">
    <property type="entry name" value="(Trans)glycosidases"/>
    <property type="match status" value="1"/>
</dbReference>
<evidence type="ECO:0000313" key="5">
    <source>
        <dbReference type="Proteomes" id="UP000823641"/>
    </source>
</evidence>
<accession>A0A9D9HVQ4</accession>
<protein>
    <submittedName>
        <fullName evidence="4">Glycosyl hydrolase family 25</fullName>
    </submittedName>
</protein>
<dbReference type="GO" id="GO:0009253">
    <property type="term" value="P:peptidoglycan catabolic process"/>
    <property type="evidence" value="ECO:0007669"/>
    <property type="project" value="InterPro"/>
</dbReference>
<evidence type="ECO:0000256" key="2">
    <source>
        <dbReference type="ARBA" id="ARBA00022801"/>
    </source>
</evidence>
<proteinExistence type="inferred from homology"/>
<dbReference type="AlphaFoldDB" id="A0A9D9HVQ4"/>
<dbReference type="InterPro" id="IPR002053">
    <property type="entry name" value="Glyco_hydro_25"/>
</dbReference>
<evidence type="ECO:0000313" key="4">
    <source>
        <dbReference type="EMBL" id="MBO8460920.1"/>
    </source>
</evidence>
<name>A0A9D9HVQ4_9BACT</name>
<comment type="caution">
    <text evidence="4">The sequence shown here is derived from an EMBL/GenBank/DDBJ whole genome shotgun (WGS) entry which is preliminary data.</text>
</comment>
<reference evidence="4" key="2">
    <citation type="journal article" date="2021" name="PeerJ">
        <title>Extensive microbial diversity within the chicken gut microbiome revealed by metagenomics and culture.</title>
        <authorList>
            <person name="Gilroy R."/>
            <person name="Ravi A."/>
            <person name="Getino M."/>
            <person name="Pursley I."/>
            <person name="Horton D.L."/>
            <person name="Alikhan N.F."/>
            <person name="Baker D."/>
            <person name="Gharbi K."/>
            <person name="Hall N."/>
            <person name="Watson M."/>
            <person name="Adriaenssens E.M."/>
            <person name="Foster-Nyarko E."/>
            <person name="Jarju S."/>
            <person name="Secka A."/>
            <person name="Antonio M."/>
            <person name="Oren A."/>
            <person name="Chaudhuri R.R."/>
            <person name="La Ragione R."/>
            <person name="Hildebrand F."/>
            <person name="Pallen M.J."/>
        </authorList>
    </citation>
    <scope>NUCLEOTIDE SEQUENCE</scope>
    <source>
        <strain evidence="4">G3-3990</strain>
    </source>
</reference>
<dbReference type="GO" id="GO:0016052">
    <property type="term" value="P:carbohydrate catabolic process"/>
    <property type="evidence" value="ECO:0007669"/>
    <property type="project" value="TreeGrafter"/>
</dbReference>
<dbReference type="PROSITE" id="PS51904">
    <property type="entry name" value="GLYCOSYL_HYDROL_F25_2"/>
    <property type="match status" value="1"/>
</dbReference>
<dbReference type="InterPro" id="IPR018077">
    <property type="entry name" value="Glyco_hydro_fam25_subgr"/>
</dbReference>
<evidence type="ECO:0000256" key="3">
    <source>
        <dbReference type="ARBA" id="ARBA00023295"/>
    </source>
</evidence>
<dbReference type="InterPro" id="IPR017853">
    <property type="entry name" value="GH"/>
</dbReference>
<dbReference type="PANTHER" id="PTHR34135">
    <property type="entry name" value="LYSOZYME"/>
    <property type="match status" value="1"/>
</dbReference>
<comment type="similarity">
    <text evidence="1">Belongs to the glycosyl hydrolase 25 family.</text>
</comment>
<dbReference type="EMBL" id="JADIMG010000104">
    <property type="protein sequence ID" value="MBO8460920.1"/>
    <property type="molecule type" value="Genomic_DNA"/>
</dbReference>
<keyword evidence="2 4" id="KW-0378">Hydrolase</keyword>
<dbReference type="Proteomes" id="UP000823641">
    <property type="component" value="Unassembled WGS sequence"/>
</dbReference>
<dbReference type="SMART" id="SM00641">
    <property type="entry name" value="Glyco_25"/>
    <property type="match status" value="1"/>
</dbReference>
<dbReference type="GO" id="GO:0016998">
    <property type="term" value="P:cell wall macromolecule catabolic process"/>
    <property type="evidence" value="ECO:0007669"/>
    <property type="project" value="InterPro"/>
</dbReference>